<name>A0AAP0BJC5_9ASPA</name>
<evidence type="ECO:0000256" key="7">
    <source>
        <dbReference type="ARBA" id="ARBA00022946"/>
    </source>
</evidence>
<dbReference type="FunFam" id="3.40.1190.20:FF:000021">
    <property type="entry name" value="Fructokinase-like 2, chloroplastic"/>
    <property type="match status" value="1"/>
</dbReference>
<dbReference type="PANTHER" id="PTHR43085">
    <property type="entry name" value="HEXOKINASE FAMILY MEMBER"/>
    <property type="match status" value="1"/>
</dbReference>
<evidence type="ECO:0000256" key="4">
    <source>
        <dbReference type="ARBA" id="ARBA00022640"/>
    </source>
</evidence>
<dbReference type="GO" id="GO:0009658">
    <property type="term" value="P:chloroplast organization"/>
    <property type="evidence" value="ECO:0007669"/>
    <property type="project" value="UniProtKB-ARBA"/>
</dbReference>
<evidence type="ECO:0000256" key="8">
    <source>
        <dbReference type="ARBA" id="ARBA00058434"/>
    </source>
</evidence>
<dbReference type="Gene3D" id="3.40.1190.20">
    <property type="match status" value="1"/>
</dbReference>
<feature type="compositionally biased region" description="Basic and acidic residues" evidence="9">
    <location>
        <begin position="133"/>
        <end position="152"/>
    </location>
</feature>
<dbReference type="GO" id="GO:0042644">
    <property type="term" value="C:chloroplast nucleoid"/>
    <property type="evidence" value="ECO:0007669"/>
    <property type="project" value="UniProtKB-ARBA"/>
</dbReference>
<evidence type="ECO:0000313" key="11">
    <source>
        <dbReference type="EMBL" id="KAK8940690.1"/>
    </source>
</evidence>
<proteinExistence type="inferred from homology"/>
<keyword evidence="3" id="KW-0150">Chloroplast</keyword>
<evidence type="ECO:0000256" key="3">
    <source>
        <dbReference type="ARBA" id="ARBA00022528"/>
    </source>
</evidence>
<feature type="region of interest" description="Disordered" evidence="9">
    <location>
        <begin position="97"/>
        <end position="158"/>
    </location>
</feature>
<sequence length="551" mass="62027">MASLCFFFPLPFPRVHSSDYEHNIIQYNGVRFKKWCILAVSKKIFSQLDQQDSSVVESGEDSQKKVPRARRRKKMITDEALEKSLMDMAGSAKDMIEAPEKPASRGRKKANPSPSPVEGNTEKKVIKRKSRRKADVSEDQKMEPSKLSDAKEIIMSASVEDGVEKDETLLGDDDEEDISFTYSWPPLVCCFGAAQHSFIPSGRPANRLINHEIHKSMKDMFWTPTKFVRAPGSSPSSVAIAHAFIGGRSAFMGKLGDDEYGGTILYHLNVNKVQTRAIKIDSSRPTSLSQMKIYKRGGLKATCVKPCAEDSFLSSEINIDVLKEAKMFYFNSSSLLEQNTRSTAMEAIRISKKYGEVIFFDLNLALPLWKSSTETNMFIREAWNAANIIEVTKQELEFLCGIEPTEKFDTDDNEKSKFKHYEPEVVKQLWHDDLKVLFVTNGTSKIHYYTPSDNGFVRGMEDAPITPFTGDMSISGDAIVAALMRMLTVQPHLITDKGYLERVIKYAISCGVVDQWLVARIMGFPPKEGMHHSVKSGTRLMSISEKEFLTV</sequence>
<dbReference type="EMBL" id="JBBWWQ010000008">
    <property type="protein sequence ID" value="KAK8940690.1"/>
    <property type="molecule type" value="Genomic_DNA"/>
</dbReference>
<dbReference type="Pfam" id="PF00294">
    <property type="entry name" value="PfkB"/>
    <property type="match status" value="1"/>
</dbReference>
<dbReference type="InterPro" id="IPR011611">
    <property type="entry name" value="PfkB_dom"/>
</dbReference>
<feature type="region of interest" description="Disordered" evidence="9">
    <location>
        <begin position="53"/>
        <end position="83"/>
    </location>
</feature>
<evidence type="ECO:0000256" key="1">
    <source>
        <dbReference type="ARBA" id="ARBA00004229"/>
    </source>
</evidence>
<protein>
    <submittedName>
        <fullName evidence="11">Fructokinase-2</fullName>
    </submittedName>
</protein>
<dbReference type="PANTHER" id="PTHR43085:SF2">
    <property type="entry name" value="FRUCTOKINASE-LIKE 2, CHLOROPLASTIC"/>
    <property type="match status" value="1"/>
</dbReference>
<organism evidence="11 12">
    <name type="scientific">Platanthera zijinensis</name>
    <dbReference type="NCBI Taxonomy" id="2320716"/>
    <lineage>
        <taxon>Eukaryota</taxon>
        <taxon>Viridiplantae</taxon>
        <taxon>Streptophyta</taxon>
        <taxon>Embryophyta</taxon>
        <taxon>Tracheophyta</taxon>
        <taxon>Spermatophyta</taxon>
        <taxon>Magnoliopsida</taxon>
        <taxon>Liliopsida</taxon>
        <taxon>Asparagales</taxon>
        <taxon>Orchidaceae</taxon>
        <taxon>Orchidoideae</taxon>
        <taxon>Orchideae</taxon>
        <taxon>Orchidinae</taxon>
        <taxon>Platanthera</taxon>
    </lineage>
</organism>
<dbReference type="CDD" id="cd01167">
    <property type="entry name" value="bac_FRK"/>
    <property type="match status" value="1"/>
</dbReference>
<keyword evidence="4" id="KW-0934">Plastid</keyword>
<keyword evidence="12" id="KW-1185">Reference proteome</keyword>
<comment type="similarity">
    <text evidence="2">Belongs to the carbohydrate kinase PfkB family.</text>
</comment>
<dbReference type="GO" id="GO:0042793">
    <property type="term" value="P:plastid transcription"/>
    <property type="evidence" value="ECO:0007669"/>
    <property type="project" value="TreeGrafter"/>
</dbReference>
<comment type="function">
    <text evidence="8">Required for proper chloroplast development, most likely through regulating plastid-encoded polymerase (PEP) dependent chloroplast transcription. Acts as a component of the transcriptionally active plastid chromosome that is required for plastid gene expression.</text>
</comment>
<dbReference type="GO" id="GO:0016301">
    <property type="term" value="F:kinase activity"/>
    <property type="evidence" value="ECO:0007669"/>
    <property type="project" value="UniProtKB-KW"/>
</dbReference>
<comment type="subcellular location">
    <subcellularLocation>
        <location evidence="1">Plastid</location>
        <location evidence="1">Chloroplast</location>
    </subcellularLocation>
</comment>
<dbReference type="InterPro" id="IPR029056">
    <property type="entry name" value="Ribokinase-like"/>
</dbReference>
<dbReference type="SUPFAM" id="SSF53613">
    <property type="entry name" value="Ribokinase-like"/>
    <property type="match status" value="1"/>
</dbReference>
<evidence type="ECO:0000256" key="5">
    <source>
        <dbReference type="ARBA" id="ARBA00022679"/>
    </source>
</evidence>
<feature type="domain" description="Carbohydrate kinase PfkB" evidence="10">
    <location>
        <begin position="225"/>
        <end position="487"/>
    </location>
</feature>
<dbReference type="Proteomes" id="UP001418222">
    <property type="component" value="Unassembled WGS sequence"/>
</dbReference>
<dbReference type="InterPro" id="IPR050306">
    <property type="entry name" value="PfkB_Carbo_kinase"/>
</dbReference>
<evidence type="ECO:0000256" key="6">
    <source>
        <dbReference type="ARBA" id="ARBA00022777"/>
    </source>
</evidence>
<reference evidence="11 12" key="1">
    <citation type="journal article" date="2022" name="Nat. Plants">
        <title>Genomes of leafy and leafless Platanthera orchids illuminate the evolution of mycoheterotrophy.</title>
        <authorList>
            <person name="Li M.H."/>
            <person name="Liu K.W."/>
            <person name="Li Z."/>
            <person name="Lu H.C."/>
            <person name="Ye Q.L."/>
            <person name="Zhang D."/>
            <person name="Wang J.Y."/>
            <person name="Li Y.F."/>
            <person name="Zhong Z.M."/>
            <person name="Liu X."/>
            <person name="Yu X."/>
            <person name="Liu D.K."/>
            <person name="Tu X.D."/>
            <person name="Liu B."/>
            <person name="Hao Y."/>
            <person name="Liao X.Y."/>
            <person name="Jiang Y.T."/>
            <person name="Sun W.H."/>
            <person name="Chen J."/>
            <person name="Chen Y.Q."/>
            <person name="Ai Y."/>
            <person name="Zhai J.W."/>
            <person name="Wu S.S."/>
            <person name="Zhou Z."/>
            <person name="Hsiao Y.Y."/>
            <person name="Wu W.L."/>
            <person name="Chen Y.Y."/>
            <person name="Lin Y.F."/>
            <person name="Hsu J.L."/>
            <person name="Li C.Y."/>
            <person name="Wang Z.W."/>
            <person name="Zhao X."/>
            <person name="Zhong W.Y."/>
            <person name="Ma X.K."/>
            <person name="Ma L."/>
            <person name="Huang J."/>
            <person name="Chen G.Z."/>
            <person name="Huang M.Z."/>
            <person name="Huang L."/>
            <person name="Peng D.H."/>
            <person name="Luo Y.B."/>
            <person name="Zou S.Q."/>
            <person name="Chen S.P."/>
            <person name="Lan S."/>
            <person name="Tsai W.C."/>
            <person name="Van de Peer Y."/>
            <person name="Liu Z.J."/>
        </authorList>
    </citation>
    <scope>NUCLEOTIDE SEQUENCE [LARGE SCALE GENOMIC DNA]</scope>
    <source>
        <strain evidence="11">Lor287</strain>
    </source>
</reference>
<accession>A0AAP0BJC5</accession>
<dbReference type="AlphaFoldDB" id="A0AAP0BJC5"/>
<evidence type="ECO:0000313" key="12">
    <source>
        <dbReference type="Proteomes" id="UP001418222"/>
    </source>
</evidence>
<keyword evidence="5" id="KW-0808">Transferase</keyword>
<evidence type="ECO:0000259" key="10">
    <source>
        <dbReference type="Pfam" id="PF00294"/>
    </source>
</evidence>
<dbReference type="GO" id="GO:0009662">
    <property type="term" value="P:etioplast organization"/>
    <property type="evidence" value="ECO:0007669"/>
    <property type="project" value="TreeGrafter"/>
</dbReference>
<comment type="caution">
    <text evidence="11">The sequence shown here is derived from an EMBL/GenBank/DDBJ whole genome shotgun (WGS) entry which is preliminary data.</text>
</comment>
<keyword evidence="7" id="KW-0809">Transit peptide</keyword>
<evidence type="ECO:0000256" key="9">
    <source>
        <dbReference type="SAM" id="MobiDB-lite"/>
    </source>
</evidence>
<evidence type="ECO:0000256" key="2">
    <source>
        <dbReference type="ARBA" id="ARBA00010688"/>
    </source>
</evidence>
<keyword evidence="6" id="KW-0418">Kinase</keyword>
<feature type="compositionally biased region" description="Basic residues" evidence="9">
    <location>
        <begin position="65"/>
        <end position="74"/>
    </location>
</feature>
<gene>
    <name evidence="11" type="primary">FRK2</name>
    <name evidence="11" type="ORF">KSP39_PZI010393</name>
</gene>